<dbReference type="Proteomes" id="UP000008237">
    <property type="component" value="Unassembled WGS sequence"/>
</dbReference>
<accession>E2BPF9</accession>
<keyword evidence="2" id="KW-1185">Reference proteome</keyword>
<dbReference type="EMBL" id="GL449633">
    <property type="protein sequence ID" value="EFN82363.1"/>
    <property type="molecule type" value="Genomic_DNA"/>
</dbReference>
<reference evidence="1 2" key="1">
    <citation type="journal article" date="2010" name="Science">
        <title>Genomic comparison of the ants Camponotus floridanus and Harpegnathos saltator.</title>
        <authorList>
            <person name="Bonasio R."/>
            <person name="Zhang G."/>
            <person name="Ye C."/>
            <person name="Mutti N.S."/>
            <person name="Fang X."/>
            <person name="Qin N."/>
            <person name="Donahue G."/>
            <person name="Yang P."/>
            <person name="Li Q."/>
            <person name="Li C."/>
            <person name="Zhang P."/>
            <person name="Huang Z."/>
            <person name="Berger S.L."/>
            <person name="Reinberg D."/>
            <person name="Wang J."/>
            <person name="Liebig J."/>
        </authorList>
    </citation>
    <scope>NUCLEOTIDE SEQUENCE [LARGE SCALE GENOMIC DNA]</scope>
    <source>
        <strain evidence="1 2">R22 G/1</strain>
    </source>
</reference>
<organism evidence="2">
    <name type="scientific">Harpegnathos saltator</name>
    <name type="common">Jerdon's jumping ant</name>
    <dbReference type="NCBI Taxonomy" id="610380"/>
    <lineage>
        <taxon>Eukaryota</taxon>
        <taxon>Metazoa</taxon>
        <taxon>Ecdysozoa</taxon>
        <taxon>Arthropoda</taxon>
        <taxon>Hexapoda</taxon>
        <taxon>Insecta</taxon>
        <taxon>Pterygota</taxon>
        <taxon>Neoptera</taxon>
        <taxon>Endopterygota</taxon>
        <taxon>Hymenoptera</taxon>
        <taxon>Apocrita</taxon>
        <taxon>Aculeata</taxon>
        <taxon>Formicoidea</taxon>
        <taxon>Formicidae</taxon>
        <taxon>Ponerinae</taxon>
        <taxon>Ponerini</taxon>
        <taxon>Harpegnathos</taxon>
    </lineage>
</organism>
<dbReference type="PANTHER" id="PTHR46060">
    <property type="entry name" value="MARINER MOS1 TRANSPOSASE-LIKE PROTEIN"/>
    <property type="match status" value="1"/>
</dbReference>
<keyword evidence="1" id="KW-0489">Methyltransferase</keyword>
<dbReference type="GO" id="GO:0032259">
    <property type="term" value="P:methylation"/>
    <property type="evidence" value="ECO:0007669"/>
    <property type="project" value="UniProtKB-KW"/>
</dbReference>
<protein>
    <submittedName>
        <fullName evidence="1">Histone-lysine N-methyltransferase SETMAR</fullName>
    </submittedName>
</protein>
<dbReference type="InterPro" id="IPR036397">
    <property type="entry name" value="RNaseH_sf"/>
</dbReference>
<name>E2BPF9_HARSA</name>
<evidence type="ECO:0000313" key="2">
    <source>
        <dbReference type="Proteomes" id="UP000008237"/>
    </source>
</evidence>
<sequence length="101" mass="11975">KIILQHDNARPHVHKSVTNYLGVNWEILPNPPYSPDIAPSDYYLFRSMVSTLYGERFSFYEEIKNWFHNWIASKLPDFYQHGIRLLPERWAKVVASDGAYF</sequence>
<dbReference type="OMA" id="AIVKLIC"/>
<feature type="non-terminal residue" evidence="1">
    <location>
        <position position="1"/>
    </location>
</feature>
<proteinExistence type="predicted"/>
<dbReference type="PANTHER" id="PTHR46060:SF1">
    <property type="entry name" value="MARINER MOS1 TRANSPOSASE-LIKE PROTEIN"/>
    <property type="match status" value="1"/>
</dbReference>
<dbReference type="GO" id="GO:0008168">
    <property type="term" value="F:methyltransferase activity"/>
    <property type="evidence" value="ECO:0007669"/>
    <property type="project" value="UniProtKB-KW"/>
</dbReference>
<dbReference type="AlphaFoldDB" id="E2BPF9"/>
<gene>
    <name evidence="1" type="ORF">EAI_01504</name>
</gene>
<evidence type="ECO:0000313" key="1">
    <source>
        <dbReference type="EMBL" id="EFN82363.1"/>
    </source>
</evidence>
<dbReference type="Gene3D" id="3.30.420.10">
    <property type="entry name" value="Ribonuclease H-like superfamily/Ribonuclease H"/>
    <property type="match status" value="1"/>
</dbReference>
<keyword evidence="1" id="KW-0808">Transferase</keyword>
<dbReference type="InterPro" id="IPR052709">
    <property type="entry name" value="Transposase-MT_Hybrid"/>
</dbReference>
<dbReference type="GO" id="GO:0003676">
    <property type="term" value="F:nucleic acid binding"/>
    <property type="evidence" value="ECO:0007669"/>
    <property type="project" value="InterPro"/>
</dbReference>
<dbReference type="InParanoid" id="E2BPF9"/>
<feature type="non-terminal residue" evidence="1">
    <location>
        <position position="101"/>
    </location>
</feature>